<proteinExistence type="predicted"/>
<name>T0HE89_9SPHN</name>
<evidence type="ECO:0000313" key="2">
    <source>
        <dbReference type="Proteomes" id="UP000015527"/>
    </source>
</evidence>
<dbReference type="PATRIC" id="fig|1096930.3.peg.3403"/>
<dbReference type="Pfam" id="PF17212">
    <property type="entry name" value="Tube"/>
    <property type="match status" value="1"/>
</dbReference>
<dbReference type="AlphaFoldDB" id="T0HE89"/>
<gene>
    <name evidence="1" type="ORF">L284_17150</name>
</gene>
<dbReference type="EMBL" id="ATHL01000110">
    <property type="protein sequence ID" value="EQB10418.1"/>
    <property type="molecule type" value="Genomic_DNA"/>
</dbReference>
<keyword evidence="2" id="KW-1185">Reference proteome</keyword>
<protein>
    <recommendedName>
        <fullName evidence="3">Tail tubular protein A</fullName>
    </recommendedName>
</protein>
<reference evidence="1 2" key="1">
    <citation type="journal article" date="2013" name="Genome Announc.">
        <title>Genome Sequence of Novosphingobium lindaniclasticum LE124T, Isolated from a Hexachlorocyclohexane Dumpsite.</title>
        <authorList>
            <person name="Saxena A."/>
            <person name="Nayyar N."/>
            <person name="Sangwan N."/>
            <person name="Kumari R."/>
            <person name="Khurana J.P."/>
            <person name="Lal R."/>
        </authorList>
    </citation>
    <scope>NUCLEOTIDE SEQUENCE [LARGE SCALE GENOMIC DNA]</scope>
    <source>
        <strain evidence="1 2">LE124</strain>
    </source>
</reference>
<dbReference type="InterPro" id="IPR033767">
    <property type="entry name" value="Tail_Gp11"/>
</dbReference>
<dbReference type="Proteomes" id="UP000015527">
    <property type="component" value="Unassembled WGS sequence"/>
</dbReference>
<evidence type="ECO:0008006" key="3">
    <source>
        <dbReference type="Google" id="ProtNLM"/>
    </source>
</evidence>
<sequence length="191" mass="21428">MTELEAVNEMLMSIGQAPVNTLAVTGIKDVSIARARLSSMTRRVLSRGFNFNTDEDYPLTPDSEGIILVPEGTLKIEGMSATDDFTTRRHPKGLALYNKTDRTFTFPAGITVKIVWAFAFEDCPETARCYIATAAGRRFQSKAIGSQILDRFEEEDEMKAWLLLERDERGQRKTNLFRNNATLAGFGSRSY</sequence>
<organism evidence="1 2">
    <name type="scientific">Novosphingobium lindaniclasticum LE124</name>
    <dbReference type="NCBI Taxonomy" id="1096930"/>
    <lineage>
        <taxon>Bacteria</taxon>
        <taxon>Pseudomonadati</taxon>
        <taxon>Pseudomonadota</taxon>
        <taxon>Alphaproteobacteria</taxon>
        <taxon>Sphingomonadales</taxon>
        <taxon>Sphingomonadaceae</taxon>
        <taxon>Novosphingobium</taxon>
    </lineage>
</organism>
<dbReference type="eggNOG" id="ENOG5031J5V">
    <property type="taxonomic scope" value="Bacteria"/>
</dbReference>
<evidence type="ECO:0000313" key="1">
    <source>
        <dbReference type="EMBL" id="EQB10418.1"/>
    </source>
</evidence>
<comment type="caution">
    <text evidence="1">The sequence shown here is derived from an EMBL/GenBank/DDBJ whole genome shotgun (WGS) entry which is preliminary data.</text>
</comment>
<accession>T0HE89</accession>